<comment type="subcellular location">
    <subcellularLocation>
        <location evidence="1 11">Golgi apparatus membrane</location>
        <topology evidence="1 11">Single-pass type II membrane protein</topology>
    </subcellularLocation>
</comment>
<keyword evidence="9" id="KW-0472">Membrane</keyword>
<dbReference type="PANTHER" id="PTHR11214">
    <property type="entry name" value="BETA-1,3-N-ACETYLGLUCOSAMINYLTRANSFERASE"/>
    <property type="match status" value="1"/>
</dbReference>
<protein>
    <recommendedName>
        <fullName evidence="11">Hexosyltransferase</fullName>
        <ecNumber evidence="11">2.4.1.-</ecNumber>
    </recommendedName>
</protein>
<evidence type="ECO:0000256" key="11">
    <source>
        <dbReference type="RuleBase" id="RU363063"/>
    </source>
</evidence>
<organism evidence="12 13">
    <name type="scientific">Stichopus japonicus</name>
    <name type="common">Sea cucumber</name>
    <dbReference type="NCBI Taxonomy" id="307972"/>
    <lineage>
        <taxon>Eukaryota</taxon>
        <taxon>Metazoa</taxon>
        <taxon>Echinodermata</taxon>
        <taxon>Eleutherozoa</taxon>
        <taxon>Echinozoa</taxon>
        <taxon>Holothuroidea</taxon>
        <taxon>Aspidochirotacea</taxon>
        <taxon>Aspidochirotida</taxon>
        <taxon>Stichopodidae</taxon>
        <taxon>Apostichopus</taxon>
    </lineage>
</organism>
<keyword evidence="7" id="KW-1133">Transmembrane helix</keyword>
<comment type="similarity">
    <text evidence="2 11">Belongs to the glycosyltransferase 31 family.</text>
</comment>
<dbReference type="OrthoDB" id="2139606at2759"/>
<keyword evidence="13" id="KW-1185">Reference proteome</keyword>
<evidence type="ECO:0000256" key="3">
    <source>
        <dbReference type="ARBA" id="ARBA00022676"/>
    </source>
</evidence>
<evidence type="ECO:0000313" key="12">
    <source>
        <dbReference type="EMBL" id="PIK47960.1"/>
    </source>
</evidence>
<dbReference type="Gene3D" id="3.90.550.50">
    <property type="match status" value="1"/>
</dbReference>
<keyword evidence="5" id="KW-0812">Transmembrane</keyword>
<keyword evidence="3 11" id="KW-0328">Glycosyltransferase</keyword>
<evidence type="ECO:0000256" key="5">
    <source>
        <dbReference type="ARBA" id="ARBA00022692"/>
    </source>
</evidence>
<evidence type="ECO:0000256" key="2">
    <source>
        <dbReference type="ARBA" id="ARBA00008661"/>
    </source>
</evidence>
<comment type="caution">
    <text evidence="12">The sequence shown here is derived from an EMBL/GenBank/DDBJ whole genome shotgun (WGS) entry which is preliminary data.</text>
</comment>
<evidence type="ECO:0000256" key="7">
    <source>
        <dbReference type="ARBA" id="ARBA00022989"/>
    </source>
</evidence>
<dbReference type="EMBL" id="MRZV01000547">
    <property type="protein sequence ID" value="PIK47960.1"/>
    <property type="molecule type" value="Genomic_DNA"/>
</dbReference>
<dbReference type="GO" id="GO:0008499">
    <property type="term" value="F:N-acetyl-beta-D-glucosaminide beta-(1,3)-galactosyltransferase activity"/>
    <property type="evidence" value="ECO:0007669"/>
    <property type="project" value="TreeGrafter"/>
</dbReference>
<evidence type="ECO:0000256" key="4">
    <source>
        <dbReference type="ARBA" id="ARBA00022679"/>
    </source>
</evidence>
<dbReference type="Pfam" id="PF01762">
    <property type="entry name" value="Galactosyl_T"/>
    <property type="match status" value="1"/>
</dbReference>
<dbReference type="Proteomes" id="UP000230750">
    <property type="component" value="Unassembled WGS sequence"/>
</dbReference>
<dbReference type="AlphaFoldDB" id="A0A2G8KJ20"/>
<evidence type="ECO:0000256" key="8">
    <source>
        <dbReference type="ARBA" id="ARBA00023034"/>
    </source>
</evidence>
<dbReference type="GO" id="GO:0000139">
    <property type="term" value="C:Golgi membrane"/>
    <property type="evidence" value="ECO:0007669"/>
    <property type="project" value="UniProtKB-SubCell"/>
</dbReference>
<name>A0A2G8KJ20_STIJA</name>
<dbReference type="STRING" id="307972.A0A2G8KJ20"/>
<dbReference type="FunFam" id="3.90.550.50:FF:000001">
    <property type="entry name" value="Hexosyltransferase"/>
    <property type="match status" value="1"/>
</dbReference>
<dbReference type="GO" id="GO:0006493">
    <property type="term" value="P:protein O-linked glycosylation"/>
    <property type="evidence" value="ECO:0007669"/>
    <property type="project" value="TreeGrafter"/>
</dbReference>
<dbReference type="EC" id="2.4.1.-" evidence="11"/>
<keyword evidence="8 11" id="KW-0333">Golgi apparatus</keyword>
<evidence type="ECO:0000256" key="10">
    <source>
        <dbReference type="ARBA" id="ARBA00023180"/>
    </source>
</evidence>
<dbReference type="PANTHER" id="PTHR11214:SF376">
    <property type="entry name" value="HEXOSYLTRANSFERASE"/>
    <property type="match status" value="1"/>
</dbReference>
<proteinExistence type="inferred from homology"/>
<evidence type="ECO:0000256" key="6">
    <source>
        <dbReference type="ARBA" id="ARBA00022968"/>
    </source>
</evidence>
<reference evidence="12 13" key="1">
    <citation type="journal article" date="2017" name="PLoS Biol.">
        <title>The sea cucumber genome provides insights into morphological evolution and visceral regeneration.</title>
        <authorList>
            <person name="Zhang X."/>
            <person name="Sun L."/>
            <person name="Yuan J."/>
            <person name="Sun Y."/>
            <person name="Gao Y."/>
            <person name="Zhang L."/>
            <person name="Li S."/>
            <person name="Dai H."/>
            <person name="Hamel J.F."/>
            <person name="Liu C."/>
            <person name="Yu Y."/>
            <person name="Liu S."/>
            <person name="Lin W."/>
            <person name="Guo K."/>
            <person name="Jin S."/>
            <person name="Xu P."/>
            <person name="Storey K.B."/>
            <person name="Huan P."/>
            <person name="Zhang T."/>
            <person name="Zhou Y."/>
            <person name="Zhang J."/>
            <person name="Lin C."/>
            <person name="Li X."/>
            <person name="Xing L."/>
            <person name="Huo D."/>
            <person name="Sun M."/>
            <person name="Wang L."/>
            <person name="Mercier A."/>
            <person name="Li F."/>
            <person name="Yang H."/>
            <person name="Xiang J."/>
        </authorList>
    </citation>
    <scope>NUCLEOTIDE SEQUENCE [LARGE SCALE GENOMIC DNA]</scope>
    <source>
        <strain evidence="12">Shaxun</strain>
        <tissue evidence="12">Muscle</tissue>
    </source>
</reference>
<dbReference type="InterPro" id="IPR002659">
    <property type="entry name" value="Glyco_trans_31"/>
</dbReference>
<evidence type="ECO:0000313" key="13">
    <source>
        <dbReference type="Proteomes" id="UP000230750"/>
    </source>
</evidence>
<sequence length="308" mass="35322">MPVLPKFDPNRHIHGALPEGEVFYPLPKVFPVAEILTPKVEECPTVNPFLLVIVVTHANQSKHRNSIRRTWGKPSNFQKVALRTAMPWWVIFSMGTEDGTEESIREEQKAHGDILQGDFVDHESEETRKTMQAFKWIAEHLPASCRPSFILKTECSIFVNTPVLTKWITEHFSQSLATYVGKLIRDDVPIRDLRSSLYVPEHDYIRDVFPSFIQGPSYLLSMDVVTAMAALFRQITPIAMEDAYIGLLAEKLGQAPKNEDKFKVTDRPQNVCHYLEMMMMRVRKATVHHQIFNVVNHRDPTCTGPRDL</sequence>
<evidence type="ECO:0000256" key="1">
    <source>
        <dbReference type="ARBA" id="ARBA00004323"/>
    </source>
</evidence>
<gene>
    <name evidence="12" type="ORF">BSL78_15168</name>
</gene>
<keyword evidence="6" id="KW-0735">Signal-anchor</keyword>
<accession>A0A2G8KJ20</accession>
<keyword evidence="4" id="KW-0808">Transferase</keyword>
<keyword evidence="10" id="KW-0325">Glycoprotein</keyword>
<evidence type="ECO:0000256" key="9">
    <source>
        <dbReference type="ARBA" id="ARBA00023136"/>
    </source>
</evidence>